<comment type="similarity">
    <text evidence="3">Belongs to the eukaryotic ribosomal protein eL8 family.</text>
</comment>
<dbReference type="GeneID" id="37165150"/>
<dbReference type="Proteomes" id="UP000249526">
    <property type="component" value="Unassembled WGS sequence"/>
</dbReference>
<proteinExistence type="inferred from homology"/>
<evidence type="ECO:0000259" key="10">
    <source>
        <dbReference type="Pfam" id="PF01217"/>
    </source>
</evidence>
<feature type="domain" description="Ribosomal protein eL8/eL30/eS12/Gadd45" evidence="11">
    <location>
        <begin position="304"/>
        <end position="394"/>
    </location>
</feature>
<comment type="similarity">
    <text evidence="2">Belongs to the adaptor complexes small subunit family.</text>
</comment>
<dbReference type="InterPro" id="IPR011012">
    <property type="entry name" value="Longin-like_dom_sf"/>
</dbReference>
<dbReference type="RefSeq" id="XP_025513755.1">
    <property type="nucleotide sequence ID" value="XM_025661748.1"/>
</dbReference>
<dbReference type="PANTHER" id="PTHR11753">
    <property type="entry name" value="ADAPTOR COMPLEXES SMALL SUBUNIT FAMILY"/>
    <property type="match status" value="1"/>
</dbReference>
<dbReference type="PRINTS" id="PR00881">
    <property type="entry name" value="L7ARS6FAMILY"/>
</dbReference>
<evidence type="ECO:0000256" key="6">
    <source>
        <dbReference type="ARBA" id="ARBA00022980"/>
    </source>
</evidence>
<evidence type="ECO:0000259" key="11">
    <source>
        <dbReference type="Pfam" id="PF01248"/>
    </source>
</evidence>
<organism evidence="12 13">
    <name type="scientific">Aspergillus piperis CBS 112811</name>
    <dbReference type="NCBI Taxonomy" id="1448313"/>
    <lineage>
        <taxon>Eukaryota</taxon>
        <taxon>Fungi</taxon>
        <taxon>Dikarya</taxon>
        <taxon>Ascomycota</taxon>
        <taxon>Pezizomycotina</taxon>
        <taxon>Eurotiomycetes</taxon>
        <taxon>Eurotiomycetidae</taxon>
        <taxon>Eurotiales</taxon>
        <taxon>Aspergillaceae</taxon>
        <taxon>Aspergillus</taxon>
        <taxon>Aspergillus subgen. Circumdati</taxon>
    </lineage>
</organism>
<protein>
    <submittedName>
        <fullName evidence="12">60S ribosomal protein L7A</fullName>
    </submittedName>
</protein>
<evidence type="ECO:0000256" key="3">
    <source>
        <dbReference type="ARBA" id="ARBA00007337"/>
    </source>
</evidence>
<evidence type="ECO:0000313" key="13">
    <source>
        <dbReference type="Proteomes" id="UP000249526"/>
    </source>
</evidence>
<dbReference type="InterPro" id="IPR004038">
    <property type="entry name" value="Ribosomal_eL8/eL30/eS12/Gad45"/>
</dbReference>
<keyword evidence="7" id="KW-0472">Membrane</keyword>
<gene>
    <name evidence="12" type="ORF">BO85DRAFT_460935</name>
</gene>
<dbReference type="FunFam" id="3.30.1330.30:FF:000003">
    <property type="entry name" value="60S ribosomal protein L7a"/>
    <property type="match status" value="1"/>
</dbReference>
<dbReference type="InterPro" id="IPR029064">
    <property type="entry name" value="Ribosomal_eL30-like_sf"/>
</dbReference>
<dbReference type="InterPro" id="IPR022775">
    <property type="entry name" value="AP_mu_sigma_su"/>
</dbReference>
<dbReference type="Pfam" id="PF01217">
    <property type="entry name" value="Clat_adaptor_s"/>
    <property type="match status" value="1"/>
</dbReference>
<dbReference type="GO" id="GO:0042254">
    <property type="term" value="P:ribosome biogenesis"/>
    <property type="evidence" value="ECO:0007669"/>
    <property type="project" value="InterPro"/>
</dbReference>
<dbReference type="InterPro" id="IPR016635">
    <property type="entry name" value="AP_complex_ssu"/>
</dbReference>
<dbReference type="GO" id="GO:1990904">
    <property type="term" value="C:ribonucleoprotein complex"/>
    <property type="evidence" value="ECO:0007669"/>
    <property type="project" value="UniProtKB-KW"/>
</dbReference>
<keyword evidence="13" id="KW-1185">Reference proteome</keyword>
<evidence type="ECO:0000256" key="4">
    <source>
        <dbReference type="ARBA" id="ARBA00022448"/>
    </source>
</evidence>
<evidence type="ECO:0000256" key="7">
    <source>
        <dbReference type="ARBA" id="ARBA00023136"/>
    </source>
</evidence>
<dbReference type="PRINTS" id="PR00882">
    <property type="entry name" value="RIBOSOMALL7A"/>
</dbReference>
<dbReference type="EMBL" id="KZ825067">
    <property type="protein sequence ID" value="RAH55833.1"/>
    <property type="molecule type" value="Genomic_DNA"/>
</dbReference>
<keyword evidence="6 12" id="KW-0689">Ribosomal protein</keyword>
<dbReference type="GO" id="GO:0005840">
    <property type="term" value="C:ribosome"/>
    <property type="evidence" value="ECO:0007669"/>
    <property type="project" value="UniProtKB-KW"/>
</dbReference>
<dbReference type="InterPro" id="IPR018492">
    <property type="entry name" value="Ribosomal_eL8/Nhp2"/>
</dbReference>
<accession>A0A8G1QY93</accession>
<dbReference type="AlphaFoldDB" id="A0A8G1QY93"/>
<dbReference type="Gene3D" id="3.30.1330.30">
    <property type="match status" value="1"/>
</dbReference>
<evidence type="ECO:0000256" key="9">
    <source>
        <dbReference type="SAM" id="MobiDB-lite"/>
    </source>
</evidence>
<dbReference type="InterPro" id="IPR001921">
    <property type="entry name" value="Ribosomal_eL8_euk"/>
</dbReference>
<name>A0A8G1QY93_9EURO</name>
<evidence type="ECO:0000256" key="8">
    <source>
        <dbReference type="ARBA" id="ARBA00023274"/>
    </source>
</evidence>
<feature type="domain" description="AP complex mu/sigma subunit" evidence="10">
    <location>
        <begin position="1"/>
        <end position="152"/>
    </location>
</feature>
<keyword evidence="8" id="KW-0687">Ribonucleoprotein</keyword>
<dbReference type="GO" id="GO:0015031">
    <property type="term" value="P:protein transport"/>
    <property type="evidence" value="ECO:0007669"/>
    <property type="project" value="UniProtKB-KW"/>
</dbReference>
<evidence type="ECO:0000256" key="1">
    <source>
        <dbReference type="ARBA" id="ARBA00004308"/>
    </source>
</evidence>
<evidence type="ECO:0000256" key="2">
    <source>
        <dbReference type="ARBA" id="ARBA00006972"/>
    </source>
</evidence>
<evidence type="ECO:0000313" key="12">
    <source>
        <dbReference type="EMBL" id="RAH55833.1"/>
    </source>
</evidence>
<keyword evidence="5" id="KW-0653">Protein transport</keyword>
<dbReference type="GO" id="GO:0012505">
    <property type="term" value="C:endomembrane system"/>
    <property type="evidence" value="ECO:0007669"/>
    <property type="project" value="UniProtKB-SubCell"/>
</dbReference>
<evidence type="ECO:0000256" key="5">
    <source>
        <dbReference type="ARBA" id="ARBA00022927"/>
    </source>
</evidence>
<comment type="subcellular location">
    <subcellularLocation>
        <location evidence="1">Endomembrane system</location>
    </subcellularLocation>
</comment>
<dbReference type="Gene3D" id="3.30.450.60">
    <property type="match status" value="1"/>
</dbReference>
<dbReference type="FunFam" id="3.30.450.60:FF:000001">
    <property type="entry name" value="AP complex subunit sigma"/>
    <property type="match status" value="1"/>
</dbReference>
<dbReference type="PROSITE" id="PS01082">
    <property type="entry name" value="RIBOSOMAL_L7AE"/>
    <property type="match status" value="1"/>
</dbReference>
<sequence length="444" mass="49282">MINAVLVFNNNGQPRLTKFYTQIDTQTKQSLIAQIYNLVSQRPASVCNFLPLPPLLSRGASSGAENGPSDAPTQITYRNYATLSFIMISTSTESPLALIDLIQVFVEALDRMFENVCELDLIFGYETMHAVLSEMIVGGVVVETNIDKIVSASAKLIELLLFFFFLTVNPAPNAAADPVDKMPAQKSGKKTAPLPYPQGKAGAKKAPKNPLIEKRPRNFGIGQDIQPKRNLGRFVKWPEYVRLQRQKKILNLRLKVPPSIAQFQNTLDRNTAAQTFKFLNKYRPETKVEKKERLHAEATAVAEGKKKEDVSKKPYNVKYGLNHVVGLVENKKASLVLIAHDVDPIELVVFLPALCRKMGVPYAIVKGKARLGTVVHKKTSAVLALTEVRSEDKAEFAKLLSAVKEGYSDKYEESRRHWGGGIMGAKAVARQEKKRKAVEGAIRV</sequence>
<feature type="region of interest" description="Disordered" evidence="9">
    <location>
        <begin position="176"/>
        <end position="207"/>
    </location>
</feature>
<dbReference type="SUPFAM" id="SSF55315">
    <property type="entry name" value="L30e-like"/>
    <property type="match status" value="1"/>
</dbReference>
<reference evidence="12 13" key="1">
    <citation type="submission" date="2018-02" db="EMBL/GenBank/DDBJ databases">
        <title>The genomes of Aspergillus section Nigri reveals drivers in fungal speciation.</title>
        <authorList>
            <consortium name="DOE Joint Genome Institute"/>
            <person name="Vesth T.C."/>
            <person name="Nybo J."/>
            <person name="Theobald S."/>
            <person name="Brandl J."/>
            <person name="Frisvad J.C."/>
            <person name="Nielsen K.F."/>
            <person name="Lyhne E.K."/>
            <person name="Kogle M.E."/>
            <person name="Kuo A."/>
            <person name="Riley R."/>
            <person name="Clum A."/>
            <person name="Nolan M."/>
            <person name="Lipzen A."/>
            <person name="Salamov A."/>
            <person name="Henrissat B."/>
            <person name="Wiebenga A."/>
            <person name="De vries R.P."/>
            <person name="Grigoriev I.V."/>
            <person name="Mortensen U.H."/>
            <person name="Andersen M.R."/>
            <person name="Baker S.E."/>
        </authorList>
    </citation>
    <scope>NUCLEOTIDE SEQUENCE [LARGE SCALE GENOMIC DNA]</scope>
    <source>
        <strain evidence="12 13">CBS 112811</strain>
    </source>
</reference>
<dbReference type="Pfam" id="PF01248">
    <property type="entry name" value="Ribosomal_L7Ae"/>
    <property type="match status" value="1"/>
</dbReference>
<dbReference type="InterPro" id="IPR004037">
    <property type="entry name" value="Ribosomal_eL8-like_CS"/>
</dbReference>
<dbReference type="SUPFAM" id="SSF64356">
    <property type="entry name" value="SNARE-like"/>
    <property type="match status" value="1"/>
</dbReference>
<keyword evidence="4" id="KW-0813">Transport</keyword>